<evidence type="ECO:0000256" key="1">
    <source>
        <dbReference type="ARBA" id="ARBA00004651"/>
    </source>
</evidence>
<feature type="transmembrane region" description="Helical" evidence="8">
    <location>
        <begin position="374"/>
        <end position="391"/>
    </location>
</feature>
<dbReference type="EMBL" id="UINC01000174">
    <property type="protein sequence ID" value="SUZ50503.1"/>
    <property type="molecule type" value="Genomic_DNA"/>
</dbReference>
<comment type="similarity">
    <text evidence="2">Belongs to the autoinducer-2 exporter (AI-2E) (TC 2.A.86) family.</text>
</comment>
<comment type="subcellular location">
    <subcellularLocation>
        <location evidence="1">Cell membrane</location>
        <topology evidence="1">Multi-pass membrane protein</topology>
    </subcellularLocation>
</comment>
<dbReference type="PANTHER" id="PTHR21716:SF53">
    <property type="entry name" value="PERMEASE PERM-RELATED"/>
    <property type="match status" value="1"/>
</dbReference>
<name>A0A381NAC8_9ZZZZ</name>
<reference evidence="9" key="1">
    <citation type="submission" date="2018-05" db="EMBL/GenBank/DDBJ databases">
        <authorList>
            <person name="Lanie J.A."/>
            <person name="Ng W.-L."/>
            <person name="Kazmierczak K.M."/>
            <person name="Andrzejewski T.M."/>
            <person name="Davidsen T.M."/>
            <person name="Wayne K.J."/>
            <person name="Tettelin H."/>
            <person name="Glass J.I."/>
            <person name="Rusch D."/>
            <person name="Podicherti R."/>
            <person name="Tsui H.-C.T."/>
            <person name="Winkler M.E."/>
        </authorList>
    </citation>
    <scope>NUCLEOTIDE SEQUENCE</scope>
</reference>
<evidence type="ECO:0000256" key="7">
    <source>
        <dbReference type="ARBA" id="ARBA00023136"/>
    </source>
</evidence>
<accession>A0A381NAC8</accession>
<dbReference type="GO" id="GO:0005886">
    <property type="term" value="C:plasma membrane"/>
    <property type="evidence" value="ECO:0007669"/>
    <property type="project" value="UniProtKB-SubCell"/>
</dbReference>
<dbReference type="PANTHER" id="PTHR21716">
    <property type="entry name" value="TRANSMEMBRANE PROTEIN"/>
    <property type="match status" value="1"/>
</dbReference>
<evidence type="ECO:0000256" key="4">
    <source>
        <dbReference type="ARBA" id="ARBA00022475"/>
    </source>
</evidence>
<feature type="transmembrane region" description="Helical" evidence="8">
    <location>
        <begin position="340"/>
        <end position="362"/>
    </location>
</feature>
<feature type="transmembrane region" description="Helical" evidence="8">
    <location>
        <begin position="230"/>
        <end position="253"/>
    </location>
</feature>
<evidence type="ECO:0000313" key="9">
    <source>
        <dbReference type="EMBL" id="SUZ50503.1"/>
    </source>
</evidence>
<dbReference type="Pfam" id="PF01594">
    <property type="entry name" value="AI-2E_transport"/>
    <property type="match status" value="2"/>
</dbReference>
<evidence type="ECO:0000256" key="6">
    <source>
        <dbReference type="ARBA" id="ARBA00022989"/>
    </source>
</evidence>
<dbReference type="GO" id="GO:0055085">
    <property type="term" value="P:transmembrane transport"/>
    <property type="evidence" value="ECO:0007669"/>
    <property type="project" value="TreeGrafter"/>
</dbReference>
<keyword evidence="7 8" id="KW-0472">Membrane</keyword>
<dbReference type="InterPro" id="IPR002549">
    <property type="entry name" value="AI-2E-like"/>
</dbReference>
<dbReference type="AlphaFoldDB" id="A0A381NAC8"/>
<keyword evidence="5 8" id="KW-0812">Transmembrane</keyword>
<feature type="transmembrane region" description="Helical" evidence="8">
    <location>
        <begin position="397"/>
        <end position="419"/>
    </location>
</feature>
<feature type="transmembrane region" description="Helical" evidence="8">
    <location>
        <begin position="65"/>
        <end position="87"/>
    </location>
</feature>
<keyword evidence="4" id="KW-1003">Cell membrane</keyword>
<keyword evidence="3" id="KW-0813">Transport</keyword>
<feature type="transmembrane region" description="Helical" evidence="8">
    <location>
        <begin position="12"/>
        <end position="45"/>
    </location>
</feature>
<organism evidence="9">
    <name type="scientific">marine metagenome</name>
    <dbReference type="NCBI Taxonomy" id="408172"/>
    <lineage>
        <taxon>unclassified sequences</taxon>
        <taxon>metagenomes</taxon>
        <taxon>ecological metagenomes</taxon>
    </lineage>
</organism>
<sequence>MLKFLGHRGRTLVILILLGTLLGIILFLNKILFPFLLASFLAYVLSPVIDNLHQRKIRSHSISRGGAVLSVYFVILLVLIGGGSYVVPKVSAEMGYMIQEFPKAVTKISKEWGPVLDEKISDISSLFPEPTIVEPLPTIENIEQVDETEEIQKENGELHKILDGYTYEIRGLDSDRIEIVPHRKTGSENGNAENPKAPVDMQTQLSLLAEEGVARLKDNMVRFLGLGRQLIAEIVGSVFTLFLTFMVAAFILVDTERVLSFWRSLVPKQYHVRYSELLKSLDKGLNGVVRGQLIICLVNGILTFIGLLLIGVPFAFTLGLVAMVFSLIPIFGTILSSIPIVIMGLTISFSTGLLALFWILMIHFIEGNFLNPKIMGTAAHIHPALIVFALVTGEYMAGIAGALLAVPVYSILQTFFFFLKSMVEEIEKDLVAELEASQ</sequence>
<gene>
    <name evidence="9" type="ORF">METZ01_LOCUS3357</name>
</gene>
<proteinExistence type="inferred from homology"/>
<protein>
    <submittedName>
        <fullName evidence="9">Uncharacterized protein</fullName>
    </submittedName>
</protein>
<evidence type="ECO:0000256" key="2">
    <source>
        <dbReference type="ARBA" id="ARBA00009773"/>
    </source>
</evidence>
<feature type="transmembrane region" description="Helical" evidence="8">
    <location>
        <begin position="289"/>
        <end position="309"/>
    </location>
</feature>
<evidence type="ECO:0000256" key="5">
    <source>
        <dbReference type="ARBA" id="ARBA00022692"/>
    </source>
</evidence>
<evidence type="ECO:0000256" key="8">
    <source>
        <dbReference type="SAM" id="Phobius"/>
    </source>
</evidence>
<evidence type="ECO:0000256" key="3">
    <source>
        <dbReference type="ARBA" id="ARBA00022448"/>
    </source>
</evidence>
<keyword evidence="6 8" id="KW-1133">Transmembrane helix</keyword>
<feature type="transmembrane region" description="Helical" evidence="8">
    <location>
        <begin position="316"/>
        <end position="334"/>
    </location>
</feature>